<dbReference type="OrthoDB" id="3634160at2"/>
<keyword evidence="2" id="KW-0675">Receptor</keyword>
<name>A0A5Q0GWN6_SACSY</name>
<protein>
    <submittedName>
        <fullName evidence="2">Toll/interleukin-1 receptor domain-containing protein</fullName>
    </submittedName>
</protein>
<reference evidence="3" key="1">
    <citation type="journal article" date="2021" name="Curr. Microbiol.">
        <title>Complete genome of nocamycin-producing strain Saccharothrix syringae NRRL B-16468 reveals the biosynthetic potential for secondary metabolites.</title>
        <authorList>
            <person name="Mo X."/>
            <person name="Yang S."/>
        </authorList>
    </citation>
    <scope>NUCLEOTIDE SEQUENCE [LARGE SCALE GENOMIC DNA]</scope>
    <source>
        <strain evidence="3">ATCC 51364 / DSM 43886 / JCM 6844 / KCTC 9398 / NBRC 14523 / NRRL B-16468 / INA 2240</strain>
    </source>
</reference>
<dbReference type="KEGG" id="ssyi:EKG83_14140"/>
<feature type="domain" description="TIR" evidence="1">
    <location>
        <begin position="22"/>
        <end position="121"/>
    </location>
</feature>
<accession>A0A5Q0GWN6</accession>
<sequence>MSTDKAGMRLEVGSSGKPLVRVFLSFVGRDEALVLRLWDLLTEAMVIDQEYEFQLWRSDDAILVGEDWDVRIRGALSTAEVGIVALSNAFLGSKYITGVELPALVDVPGKHVVPLLLRQVSKQADWRGLKSKQIYGYGRPFSEARGTSAQDAWVNRLVVEVHRVLARYAMRDDRQR</sequence>
<dbReference type="InterPro" id="IPR000157">
    <property type="entry name" value="TIR_dom"/>
</dbReference>
<dbReference type="GO" id="GO:0007165">
    <property type="term" value="P:signal transduction"/>
    <property type="evidence" value="ECO:0007669"/>
    <property type="project" value="InterPro"/>
</dbReference>
<dbReference type="SUPFAM" id="SSF52200">
    <property type="entry name" value="Toll/Interleukin receptor TIR domain"/>
    <property type="match status" value="1"/>
</dbReference>
<proteinExistence type="predicted"/>
<dbReference type="RefSeq" id="WP_153278079.1">
    <property type="nucleotide sequence ID" value="NZ_CP034550.1"/>
</dbReference>
<dbReference type="EMBL" id="CP034550">
    <property type="protein sequence ID" value="QFZ18467.1"/>
    <property type="molecule type" value="Genomic_DNA"/>
</dbReference>
<dbReference type="InterPro" id="IPR035897">
    <property type="entry name" value="Toll_tir_struct_dom_sf"/>
</dbReference>
<dbReference type="Proteomes" id="UP000325787">
    <property type="component" value="Chromosome"/>
</dbReference>
<dbReference type="AlphaFoldDB" id="A0A5Q0GWN6"/>
<dbReference type="Gene3D" id="3.40.50.10140">
    <property type="entry name" value="Toll/interleukin-1 receptor homology (TIR) domain"/>
    <property type="match status" value="1"/>
</dbReference>
<organism evidence="2 3">
    <name type="scientific">Saccharothrix syringae</name>
    <name type="common">Nocardiopsis syringae</name>
    <dbReference type="NCBI Taxonomy" id="103733"/>
    <lineage>
        <taxon>Bacteria</taxon>
        <taxon>Bacillati</taxon>
        <taxon>Actinomycetota</taxon>
        <taxon>Actinomycetes</taxon>
        <taxon>Pseudonocardiales</taxon>
        <taxon>Pseudonocardiaceae</taxon>
        <taxon>Saccharothrix</taxon>
    </lineage>
</organism>
<keyword evidence="3" id="KW-1185">Reference proteome</keyword>
<evidence type="ECO:0000313" key="2">
    <source>
        <dbReference type="EMBL" id="QFZ18467.1"/>
    </source>
</evidence>
<evidence type="ECO:0000313" key="3">
    <source>
        <dbReference type="Proteomes" id="UP000325787"/>
    </source>
</evidence>
<dbReference type="Pfam" id="PF13676">
    <property type="entry name" value="TIR_2"/>
    <property type="match status" value="1"/>
</dbReference>
<evidence type="ECO:0000259" key="1">
    <source>
        <dbReference type="Pfam" id="PF13676"/>
    </source>
</evidence>
<gene>
    <name evidence="2" type="ORF">EKG83_14140</name>
</gene>